<dbReference type="Proteomes" id="UP000585970">
    <property type="component" value="Unassembled WGS sequence"/>
</dbReference>
<organism evidence="1 2">
    <name type="scientific">Bartonella fuyuanensis</name>
    <dbReference type="NCBI Taxonomy" id="1460968"/>
    <lineage>
        <taxon>Bacteria</taxon>
        <taxon>Pseudomonadati</taxon>
        <taxon>Pseudomonadota</taxon>
        <taxon>Alphaproteobacteria</taxon>
        <taxon>Hyphomicrobiales</taxon>
        <taxon>Bartonellaceae</taxon>
        <taxon>Bartonella</taxon>
    </lineage>
</organism>
<evidence type="ECO:0000313" key="2">
    <source>
        <dbReference type="Proteomes" id="UP000585970"/>
    </source>
</evidence>
<evidence type="ECO:0000313" key="1">
    <source>
        <dbReference type="EMBL" id="MBB4076263.1"/>
    </source>
</evidence>
<reference evidence="1 2" key="1">
    <citation type="submission" date="2020-08" db="EMBL/GenBank/DDBJ databases">
        <title>Genomic Encyclopedia of Type Strains, Phase IV (KMG-IV): sequencing the most valuable type-strain genomes for metagenomic binning, comparative biology and taxonomic classification.</title>
        <authorList>
            <person name="Goeker M."/>
        </authorList>
    </citation>
    <scope>NUCLEOTIDE SEQUENCE [LARGE SCALE GENOMIC DNA]</scope>
    <source>
        <strain evidence="1 2">DSM 100694</strain>
    </source>
</reference>
<accession>A0A840DX66</accession>
<dbReference type="AlphaFoldDB" id="A0A840DX66"/>
<name>A0A840DX66_9HYPH</name>
<sequence>MIIAFFDIFPLRYFYVLYGSSKIFLSRGIEDGLFLKEKLNYDYFL</sequence>
<keyword evidence="2" id="KW-1185">Reference proteome</keyword>
<proteinExistence type="predicted"/>
<gene>
    <name evidence="1" type="ORF">GGR08_000556</name>
</gene>
<protein>
    <submittedName>
        <fullName evidence="1">Uncharacterized protein</fullName>
    </submittedName>
</protein>
<comment type="caution">
    <text evidence="1">The sequence shown here is derived from an EMBL/GenBank/DDBJ whole genome shotgun (WGS) entry which is preliminary data.</text>
</comment>
<dbReference type="EMBL" id="JACIFE010000003">
    <property type="protein sequence ID" value="MBB4076263.1"/>
    <property type="molecule type" value="Genomic_DNA"/>
</dbReference>